<feature type="domain" description="Integrase zinc-binding" evidence="3">
    <location>
        <begin position="219"/>
        <end position="272"/>
    </location>
</feature>
<name>A0A5N6LGT5_9ASTR</name>
<dbReference type="SUPFAM" id="SSF56672">
    <property type="entry name" value="DNA/RNA polymerases"/>
    <property type="match status" value="1"/>
</dbReference>
<dbReference type="CDD" id="cd01647">
    <property type="entry name" value="RT_LTR"/>
    <property type="match status" value="1"/>
</dbReference>
<dbReference type="Proteomes" id="UP000326396">
    <property type="component" value="Unassembled WGS sequence"/>
</dbReference>
<organism evidence="4 5">
    <name type="scientific">Mikania micrantha</name>
    <name type="common">bitter vine</name>
    <dbReference type="NCBI Taxonomy" id="192012"/>
    <lineage>
        <taxon>Eukaryota</taxon>
        <taxon>Viridiplantae</taxon>
        <taxon>Streptophyta</taxon>
        <taxon>Embryophyta</taxon>
        <taxon>Tracheophyta</taxon>
        <taxon>Spermatophyta</taxon>
        <taxon>Magnoliopsida</taxon>
        <taxon>eudicotyledons</taxon>
        <taxon>Gunneridae</taxon>
        <taxon>Pentapetalae</taxon>
        <taxon>asterids</taxon>
        <taxon>campanulids</taxon>
        <taxon>Asterales</taxon>
        <taxon>Asteraceae</taxon>
        <taxon>Asteroideae</taxon>
        <taxon>Heliantheae alliance</taxon>
        <taxon>Eupatorieae</taxon>
        <taxon>Mikania</taxon>
    </lineage>
</organism>
<evidence type="ECO:0000256" key="1">
    <source>
        <dbReference type="SAM" id="MobiDB-lite"/>
    </source>
</evidence>
<dbReference type="PANTHER" id="PTHR37984:SF5">
    <property type="entry name" value="PROTEIN NYNRIN-LIKE"/>
    <property type="match status" value="1"/>
</dbReference>
<feature type="region of interest" description="Disordered" evidence="1">
    <location>
        <begin position="56"/>
        <end position="76"/>
    </location>
</feature>
<dbReference type="InterPro" id="IPR000477">
    <property type="entry name" value="RT_dom"/>
</dbReference>
<dbReference type="AlphaFoldDB" id="A0A5N6LGT5"/>
<accession>A0A5N6LGT5</accession>
<gene>
    <name evidence="4" type="ORF">E3N88_42817</name>
</gene>
<reference evidence="4 5" key="1">
    <citation type="submission" date="2019-05" db="EMBL/GenBank/DDBJ databases">
        <title>Mikania micrantha, genome provides insights into the molecular mechanism of rapid growth.</title>
        <authorList>
            <person name="Liu B."/>
        </authorList>
    </citation>
    <scope>NUCLEOTIDE SEQUENCE [LARGE SCALE GENOMIC DNA]</scope>
    <source>
        <strain evidence="4">NLD-2019</strain>
        <tissue evidence="4">Leaf</tissue>
    </source>
</reference>
<dbReference type="Gene3D" id="3.30.70.270">
    <property type="match status" value="1"/>
</dbReference>
<dbReference type="InterPro" id="IPR041588">
    <property type="entry name" value="Integrase_H2C2"/>
</dbReference>
<dbReference type="InterPro" id="IPR043502">
    <property type="entry name" value="DNA/RNA_pol_sf"/>
</dbReference>
<dbReference type="Gene3D" id="1.10.340.70">
    <property type="match status" value="1"/>
</dbReference>
<dbReference type="Pfam" id="PF00078">
    <property type="entry name" value="RVT_1"/>
    <property type="match status" value="1"/>
</dbReference>
<evidence type="ECO:0000313" key="5">
    <source>
        <dbReference type="Proteomes" id="UP000326396"/>
    </source>
</evidence>
<dbReference type="OrthoDB" id="1747037at2759"/>
<sequence>METHNQNSRLDAHEQQIKQLQYDVTEIKQLMTEDRTELAEFHKMMVAWMKQFEKKPLESSGSGSGPKVSDPFETPPHIPPSPVILVRKKDNFWRMCVDYRALNKVTVPDKFPIPVVEELLDELYGAFYFSKLDLKAGYNQIRMHEDNVAKTAFRTLLHTTKLGGQIGAKLVAEAQDDPVNQKLKQSCSQNPSKHPGFSLKQGILFFKNRLVISASSKYLPDLLHEFHTTTTRGHSGYYRTYRRLAANLCWSGMTSAVKQFVKACDVCQRCKASKYSNGRWDVATIRNSGSNLGGFVHGFYKGIAAF</sequence>
<dbReference type="PANTHER" id="PTHR37984">
    <property type="entry name" value="PROTEIN CBG26694"/>
    <property type="match status" value="1"/>
</dbReference>
<evidence type="ECO:0000313" key="4">
    <source>
        <dbReference type="EMBL" id="KAD1443146.1"/>
    </source>
</evidence>
<evidence type="ECO:0000259" key="2">
    <source>
        <dbReference type="Pfam" id="PF00078"/>
    </source>
</evidence>
<dbReference type="Pfam" id="PF17921">
    <property type="entry name" value="Integrase_H2C2"/>
    <property type="match status" value="1"/>
</dbReference>
<feature type="domain" description="Reverse transcriptase" evidence="2">
    <location>
        <begin position="86"/>
        <end position="156"/>
    </location>
</feature>
<dbReference type="InterPro" id="IPR050951">
    <property type="entry name" value="Retrovirus_Pol_polyprotein"/>
</dbReference>
<evidence type="ECO:0000259" key="3">
    <source>
        <dbReference type="Pfam" id="PF17921"/>
    </source>
</evidence>
<dbReference type="InterPro" id="IPR043128">
    <property type="entry name" value="Rev_trsase/Diguanyl_cyclase"/>
</dbReference>
<dbReference type="Gene3D" id="3.10.10.10">
    <property type="entry name" value="HIV Type 1 Reverse Transcriptase, subunit A, domain 1"/>
    <property type="match status" value="1"/>
</dbReference>
<comment type="caution">
    <text evidence="4">The sequence shown here is derived from an EMBL/GenBank/DDBJ whole genome shotgun (WGS) entry which is preliminary data.</text>
</comment>
<protein>
    <submittedName>
        <fullName evidence="4">Uncharacterized protein</fullName>
    </submittedName>
</protein>
<keyword evidence="5" id="KW-1185">Reference proteome</keyword>
<proteinExistence type="predicted"/>
<dbReference type="EMBL" id="SZYD01000763">
    <property type="protein sequence ID" value="KAD1443146.1"/>
    <property type="molecule type" value="Genomic_DNA"/>
</dbReference>